<evidence type="ECO:0000313" key="2">
    <source>
        <dbReference type="EMBL" id="GBL57187.1"/>
    </source>
</evidence>
<accession>A0A4Y1ZM77</accession>
<evidence type="ECO:0000313" key="3">
    <source>
        <dbReference type="Proteomes" id="UP000499080"/>
    </source>
</evidence>
<dbReference type="Proteomes" id="UP000499080">
    <property type="component" value="Unassembled WGS sequence"/>
</dbReference>
<dbReference type="EMBL" id="BGPR01075773">
    <property type="protein sequence ID" value="GBL57187.1"/>
    <property type="molecule type" value="Genomic_DNA"/>
</dbReference>
<name>A0A4Y1ZM77_ARAVE</name>
<organism evidence="2 3">
    <name type="scientific">Araneus ventricosus</name>
    <name type="common">Orbweaver spider</name>
    <name type="synonym">Epeira ventricosa</name>
    <dbReference type="NCBI Taxonomy" id="182803"/>
    <lineage>
        <taxon>Eukaryota</taxon>
        <taxon>Metazoa</taxon>
        <taxon>Ecdysozoa</taxon>
        <taxon>Arthropoda</taxon>
        <taxon>Chelicerata</taxon>
        <taxon>Arachnida</taxon>
        <taxon>Araneae</taxon>
        <taxon>Araneomorphae</taxon>
        <taxon>Entelegynae</taxon>
        <taxon>Araneoidea</taxon>
        <taxon>Araneidae</taxon>
        <taxon>Araneus</taxon>
    </lineage>
</organism>
<protein>
    <recommendedName>
        <fullName evidence="4">Secreted protein</fullName>
    </recommendedName>
</protein>
<evidence type="ECO:0008006" key="4">
    <source>
        <dbReference type="Google" id="ProtNLM"/>
    </source>
</evidence>
<evidence type="ECO:0000256" key="1">
    <source>
        <dbReference type="SAM" id="SignalP"/>
    </source>
</evidence>
<reference evidence="2 3" key="1">
    <citation type="journal article" date="2019" name="Sci. Rep.">
        <title>Orb-weaving spider Araneus ventricosus genome elucidates the spidroin gene catalogue.</title>
        <authorList>
            <person name="Kono N."/>
            <person name="Nakamura H."/>
            <person name="Ohtoshi R."/>
            <person name="Moran D.A.P."/>
            <person name="Shinohara A."/>
            <person name="Yoshida Y."/>
            <person name="Fujiwara M."/>
            <person name="Mori M."/>
            <person name="Tomita M."/>
            <person name="Arakawa K."/>
        </authorList>
    </citation>
    <scope>NUCLEOTIDE SEQUENCE [LARGE SCALE GENOMIC DNA]</scope>
</reference>
<feature type="signal peptide" evidence="1">
    <location>
        <begin position="1"/>
        <end position="17"/>
    </location>
</feature>
<keyword evidence="1" id="KW-0732">Signal</keyword>
<gene>
    <name evidence="2" type="ORF">AVEN_31448_1</name>
</gene>
<sequence length="97" mass="11099">MSFGLRWLGSSLSLVICGWQIRYFDLEIRPAYCYICHLGVKRPRSGVVSQFEEGGKLVQCCTSLCVLGSIVRRPSEKSPRVAWKWDVNLLILNFYVV</sequence>
<dbReference type="AlphaFoldDB" id="A0A4Y1ZM77"/>
<keyword evidence="3" id="KW-1185">Reference proteome</keyword>
<feature type="chain" id="PRO_5021439461" description="Secreted protein" evidence="1">
    <location>
        <begin position="18"/>
        <end position="97"/>
    </location>
</feature>
<proteinExistence type="predicted"/>
<comment type="caution">
    <text evidence="2">The sequence shown here is derived from an EMBL/GenBank/DDBJ whole genome shotgun (WGS) entry which is preliminary data.</text>
</comment>